<dbReference type="Pfam" id="PF13715">
    <property type="entry name" value="CarbopepD_reg_2"/>
    <property type="match status" value="1"/>
</dbReference>
<dbReference type="Proteomes" id="UP000003416">
    <property type="component" value="Unassembled WGS sequence"/>
</dbReference>
<reference evidence="15 16" key="1">
    <citation type="submission" date="2011-02" db="EMBL/GenBank/DDBJ databases">
        <authorList>
            <person name="Weinstock G."/>
            <person name="Sodergren E."/>
            <person name="Clifton S."/>
            <person name="Fulton L."/>
            <person name="Fulton B."/>
            <person name="Courtney L."/>
            <person name="Fronick C."/>
            <person name="Harrison M."/>
            <person name="Strong C."/>
            <person name="Farmer C."/>
            <person name="Delahaunty K."/>
            <person name="Markovic C."/>
            <person name="Hall O."/>
            <person name="Minx P."/>
            <person name="Tomlinson C."/>
            <person name="Mitreva M."/>
            <person name="Hou S."/>
            <person name="Chen J."/>
            <person name="Wollam A."/>
            <person name="Pepin K.H."/>
            <person name="Johnson M."/>
            <person name="Bhonagiri V."/>
            <person name="Zhang X."/>
            <person name="Suruliraj S."/>
            <person name="Warren W."/>
            <person name="Chinwalla A."/>
            <person name="Mardis E.R."/>
            <person name="Wilson R.K."/>
        </authorList>
    </citation>
    <scope>NUCLEOTIDE SEQUENCE [LARGE SCALE GENOMIC DNA]</scope>
    <source>
        <strain evidence="15 16">YIT 12057</strain>
    </source>
</reference>
<comment type="caution">
    <text evidence="15">The sequence shown here is derived from an EMBL/GenBank/DDBJ whole genome shotgun (WGS) entry which is preliminary data.</text>
</comment>
<dbReference type="InterPro" id="IPR023996">
    <property type="entry name" value="TonB-dep_OMP_SusC/RagA"/>
</dbReference>
<feature type="domain" description="TonB-dependent receptor-like beta-barrel" evidence="13">
    <location>
        <begin position="492"/>
        <end position="1059"/>
    </location>
</feature>
<keyword evidence="4 10" id="KW-0812">Transmembrane</keyword>
<dbReference type="Gene3D" id="2.60.40.1120">
    <property type="entry name" value="Carboxypeptidase-like, regulatory domain"/>
    <property type="match status" value="1"/>
</dbReference>
<keyword evidence="12" id="KW-1133">Transmembrane helix</keyword>
<dbReference type="NCBIfam" id="TIGR04056">
    <property type="entry name" value="OMP_RagA_SusC"/>
    <property type="match status" value="1"/>
</dbReference>
<feature type="domain" description="TonB-dependent receptor plug" evidence="14">
    <location>
        <begin position="222"/>
        <end position="328"/>
    </location>
</feature>
<organism evidence="15 16">
    <name type="scientific">Bacteroides fluxus YIT 12057</name>
    <dbReference type="NCBI Taxonomy" id="763034"/>
    <lineage>
        <taxon>Bacteria</taxon>
        <taxon>Pseudomonadati</taxon>
        <taxon>Bacteroidota</taxon>
        <taxon>Bacteroidia</taxon>
        <taxon>Bacteroidales</taxon>
        <taxon>Bacteroidaceae</taxon>
        <taxon>Bacteroides</taxon>
    </lineage>
</organism>
<evidence type="ECO:0000256" key="9">
    <source>
        <dbReference type="ARBA" id="ARBA00023237"/>
    </source>
</evidence>
<protein>
    <submittedName>
        <fullName evidence="15">TonB-dependent receptor</fullName>
    </submittedName>
</protein>
<keyword evidence="16" id="KW-1185">Reference proteome</keyword>
<dbReference type="GO" id="GO:0015344">
    <property type="term" value="F:siderophore uptake transmembrane transporter activity"/>
    <property type="evidence" value="ECO:0007669"/>
    <property type="project" value="TreeGrafter"/>
</dbReference>
<keyword evidence="9 10" id="KW-0998">Cell outer membrane</keyword>
<evidence type="ECO:0000256" key="8">
    <source>
        <dbReference type="ARBA" id="ARBA00023170"/>
    </source>
</evidence>
<keyword evidence="5" id="KW-0732">Signal</keyword>
<keyword evidence="7 10" id="KW-0472">Membrane</keyword>
<dbReference type="HOGENOM" id="CLU_004317_0_1_10"/>
<keyword evidence="3 10" id="KW-1134">Transmembrane beta strand</keyword>
<dbReference type="FunFam" id="2.60.40.1120:FF:000003">
    <property type="entry name" value="Outer membrane protein Omp121"/>
    <property type="match status" value="1"/>
</dbReference>
<dbReference type="PANTHER" id="PTHR30069:SF29">
    <property type="entry name" value="HEMOGLOBIN AND HEMOGLOBIN-HAPTOGLOBIN-BINDING PROTEIN 1-RELATED"/>
    <property type="match status" value="1"/>
</dbReference>
<feature type="transmembrane region" description="Helical" evidence="12">
    <location>
        <begin position="12"/>
        <end position="36"/>
    </location>
</feature>
<dbReference type="PANTHER" id="PTHR30069">
    <property type="entry name" value="TONB-DEPENDENT OUTER MEMBRANE RECEPTOR"/>
    <property type="match status" value="1"/>
</dbReference>
<dbReference type="GO" id="GO:0044718">
    <property type="term" value="P:siderophore transmembrane transport"/>
    <property type="evidence" value="ECO:0007669"/>
    <property type="project" value="TreeGrafter"/>
</dbReference>
<evidence type="ECO:0000256" key="7">
    <source>
        <dbReference type="ARBA" id="ARBA00023136"/>
    </source>
</evidence>
<dbReference type="InterPro" id="IPR000531">
    <property type="entry name" value="Beta-barrel_TonB"/>
</dbReference>
<dbReference type="NCBIfam" id="TIGR04057">
    <property type="entry name" value="SusC_RagA_signa"/>
    <property type="match status" value="1"/>
</dbReference>
<evidence type="ECO:0000259" key="13">
    <source>
        <dbReference type="Pfam" id="PF00593"/>
    </source>
</evidence>
<comment type="similarity">
    <text evidence="10 11">Belongs to the TonB-dependent receptor family.</text>
</comment>
<evidence type="ECO:0000256" key="3">
    <source>
        <dbReference type="ARBA" id="ARBA00022452"/>
    </source>
</evidence>
<evidence type="ECO:0000256" key="12">
    <source>
        <dbReference type="SAM" id="Phobius"/>
    </source>
</evidence>
<dbReference type="GO" id="GO:0009279">
    <property type="term" value="C:cell outer membrane"/>
    <property type="evidence" value="ECO:0007669"/>
    <property type="project" value="UniProtKB-SubCell"/>
</dbReference>
<dbReference type="InterPro" id="IPR023997">
    <property type="entry name" value="TonB-dep_OMP_SusC/RagA_CS"/>
</dbReference>
<keyword evidence="6 11" id="KW-0798">TonB box</keyword>
<dbReference type="FunFam" id="2.170.130.10:FF:000003">
    <property type="entry name" value="SusC/RagA family TonB-linked outer membrane protein"/>
    <property type="match status" value="1"/>
</dbReference>
<dbReference type="SUPFAM" id="SSF49464">
    <property type="entry name" value="Carboxypeptidase regulatory domain-like"/>
    <property type="match status" value="1"/>
</dbReference>
<gene>
    <name evidence="15" type="ORF">HMPREF9446_02500</name>
</gene>
<dbReference type="STRING" id="763034.HMPREF9446_02500"/>
<dbReference type="eggNOG" id="COG4771">
    <property type="taxonomic scope" value="Bacteria"/>
</dbReference>
<dbReference type="InterPro" id="IPR037066">
    <property type="entry name" value="Plug_dom_sf"/>
</dbReference>
<evidence type="ECO:0000313" key="16">
    <source>
        <dbReference type="Proteomes" id="UP000003416"/>
    </source>
</evidence>
<dbReference type="InterPro" id="IPR008969">
    <property type="entry name" value="CarboxyPept-like_regulatory"/>
</dbReference>
<keyword evidence="8 15" id="KW-0675">Receptor</keyword>
<dbReference type="SUPFAM" id="SSF56935">
    <property type="entry name" value="Porins"/>
    <property type="match status" value="1"/>
</dbReference>
<dbReference type="PROSITE" id="PS52016">
    <property type="entry name" value="TONB_DEPENDENT_REC_3"/>
    <property type="match status" value="1"/>
</dbReference>
<evidence type="ECO:0000256" key="5">
    <source>
        <dbReference type="ARBA" id="ARBA00022729"/>
    </source>
</evidence>
<evidence type="ECO:0000256" key="11">
    <source>
        <dbReference type="RuleBase" id="RU003357"/>
    </source>
</evidence>
<evidence type="ECO:0000256" key="4">
    <source>
        <dbReference type="ARBA" id="ARBA00022692"/>
    </source>
</evidence>
<dbReference type="InterPro" id="IPR012910">
    <property type="entry name" value="Plug_dom"/>
</dbReference>
<keyword evidence="2 10" id="KW-0813">Transport</keyword>
<proteinExistence type="inferred from homology"/>
<dbReference type="InterPro" id="IPR036942">
    <property type="entry name" value="Beta-barrel_TonB_sf"/>
</dbReference>
<dbReference type="InterPro" id="IPR039426">
    <property type="entry name" value="TonB-dep_rcpt-like"/>
</dbReference>
<evidence type="ECO:0000256" key="1">
    <source>
        <dbReference type="ARBA" id="ARBA00004571"/>
    </source>
</evidence>
<dbReference type="EMBL" id="AFBN01000047">
    <property type="protein sequence ID" value="EGF56098.1"/>
    <property type="molecule type" value="Genomic_DNA"/>
</dbReference>
<dbReference type="Pfam" id="PF07715">
    <property type="entry name" value="Plug"/>
    <property type="match status" value="1"/>
</dbReference>
<accession>F3PUM7</accession>
<dbReference type="Gene3D" id="2.40.170.20">
    <property type="entry name" value="TonB-dependent receptor, beta-barrel domain"/>
    <property type="match status" value="1"/>
</dbReference>
<evidence type="ECO:0000256" key="2">
    <source>
        <dbReference type="ARBA" id="ARBA00022448"/>
    </source>
</evidence>
<evidence type="ECO:0000313" key="15">
    <source>
        <dbReference type="EMBL" id="EGF56098.1"/>
    </source>
</evidence>
<comment type="subcellular location">
    <subcellularLocation>
        <location evidence="1 10">Cell outer membrane</location>
        <topology evidence="1 10">Multi-pass membrane protein</topology>
    </subcellularLocation>
</comment>
<dbReference type="AlphaFoldDB" id="F3PUM7"/>
<name>F3PUM7_9BACE</name>
<evidence type="ECO:0000256" key="6">
    <source>
        <dbReference type="ARBA" id="ARBA00023077"/>
    </source>
</evidence>
<dbReference type="Gene3D" id="2.170.130.10">
    <property type="entry name" value="TonB-dependent receptor, plug domain"/>
    <property type="match status" value="1"/>
</dbReference>
<sequence length="1101" mass="122206">MKKKTTSSRMKGYFISLYLLISVFLVMEGTLFPLYAVNNRGAESGQKVTTAQTVKDVFNFIERNSDFVFLYSKGVLSELEKKISMNMSGKKAEEILKELSSVAGLEFKINDRQVTVVKASTPQPQAVNQEIKVTGQVFDELGETIPGANVTVKGNAGIGTVTDMDGNFTLNVSKGATLVVSFIGYAPYEYVVKGTEKVIVKLAPDAQALDEVVVVGYGMQRKSSITGSISSIKSEKLKDVTTPSVANMLQGKVAGAVVAPTSGRPGDGVSIRVRGIGSIRGNVEPLWVIDGVVGSSSSELNPNDIETISILKDGSATALYGSRGANGVIQVTTKRAATGVSQIDLSAKFGVSQLQKGNLEMMSGAEYYDYVSTAYQNAGTLEAQTWLQPYLKERNFDWWDYATQSAPTQNYNIGYRYGNDRIRSYVSGDYYTEEGTIKGFDYDRFTFRSNTDYIVNKRLTLKAKIAASYRETFNQEHSLAYTSYVPWDTPWDSQGNLKKGSEGTPTGDAALTANPDDYWYSDGGSNYAYDRHLNWSKSRSNGVDLGVGFDYKIFDWLTFESNNRIGFTNNYSNSYVDPNSRSGSGTNGSYYDAENNSRSIYASQLLRFLKTFGDKHEINAYLGYDYDEYRYWDLSATAYKIFQGAEIINAGADDPEAAGTKYEKKNAALYLNVNYSFDSKYLLQGMIRRDGSSLFGRDKRWATFWSIGAGWNMHKESFISELGWINELKPRISYGISGNQPGGAYEWATVFGYTSQYANEIAFLSNYQGNPDLSWEETANLDFGLDIRLFDRLNITFDAYLKKVKNLIYLRHLSAVTGFNRQTANNGKMKNSGIELTVTPEIIRTKDWYWDISFNMGYNHNEVTYMPDGDDLTMQAVAVGYPYLNWYMQEWAGVDAMTGKPLWFKVDETTGEKTVTSNYNEATRVLLDASPTPKVNGGVSTNLSWKGLSLNANFTFSAGAKIYNGMRAGSLDRDAERPSQPAMKLADGWSRWEKPGDIATHPQLIAGGNNDAANTSTRYLENGDYFKLKSLTLSYNLPKKWLDPLKVKGANVSVGGENLFTITKFSGQDPEILLSSEYNGSASSYGYPTVRRFTVGLSVNF</sequence>
<dbReference type="Pfam" id="PF00593">
    <property type="entry name" value="TonB_dep_Rec_b-barrel"/>
    <property type="match status" value="1"/>
</dbReference>
<evidence type="ECO:0000259" key="14">
    <source>
        <dbReference type="Pfam" id="PF07715"/>
    </source>
</evidence>
<evidence type="ECO:0000256" key="10">
    <source>
        <dbReference type="PROSITE-ProRule" id="PRU01360"/>
    </source>
</evidence>